<keyword evidence="2" id="KW-1185">Reference proteome</keyword>
<dbReference type="AlphaFoldDB" id="A0A974BK27"/>
<sequence length="199" mass="22944">MSAFLGPIHFWLYNKIKIQNNIVEDILALTDDTYFKKNLCEKYGDGDLKPLDEVIDVGNIHGWLQNQVSKVETKLAFAVTALLSKTSDSVEKIKEIFFRNGENYSPLNSNSQIEEAFKAVNDTLLDGMPCDHVNAVVNQDENEVVWKRYECVHSKYWSEAKGDIKIYYMLRDEFIKGLLNPSNIKYEKISDDTYKISRS</sequence>
<proteinExistence type="predicted"/>
<protein>
    <submittedName>
        <fullName evidence="1">Uncharacterized protein</fullName>
    </submittedName>
</protein>
<dbReference type="Proteomes" id="UP000611629">
    <property type="component" value="Unassembled WGS sequence"/>
</dbReference>
<dbReference type="RefSeq" id="WP_179238433.1">
    <property type="nucleotide sequence ID" value="NZ_JACBNQ010000012.1"/>
</dbReference>
<gene>
    <name evidence="1" type="ORF">HZF24_11335</name>
</gene>
<name>A0A974BK27_SEDHY</name>
<evidence type="ECO:0000313" key="2">
    <source>
        <dbReference type="Proteomes" id="UP000611629"/>
    </source>
</evidence>
<comment type="caution">
    <text evidence="1">The sequence shown here is derived from an EMBL/GenBank/DDBJ whole genome shotgun (WGS) entry which is preliminary data.</text>
</comment>
<evidence type="ECO:0000313" key="1">
    <source>
        <dbReference type="EMBL" id="NYB74729.1"/>
    </source>
</evidence>
<accession>A0A974BK27</accession>
<organism evidence="1 2">
    <name type="scientific">Sedimentibacter hydroxybenzoicus DSM 7310</name>
    <dbReference type="NCBI Taxonomy" id="1123245"/>
    <lineage>
        <taxon>Bacteria</taxon>
        <taxon>Bacillati</taxon>
        <taxon>Bacillota</taxon>
        <taxon>Tissierellia</taxon>
        <taxon>Sedimentibacter</taxon>
    </lineage>
</organism>
<reference evidence="1" key="1">
    <citation type="submission" date="2020-07" db="EMBL/GenBank/DDBJ databases">
        <title>Genomic analysis of a strain of Sedimentibacter Hydroxybenzoicus DSM7310.</title>
        <authorList>
            <person name="Ma S."/>
        </authorList>
    </citation>
    <scope>NUCLEOTIDE SEQUENCE</scope>
    <source>
        <strain evidence="1">DSM 7310</strain>
    </source>
</reference>
<dbReference type="EMBL" id="JACBNQ010000012">
    <property type="protein sequence ID" value="NYB74729.1"/>
    <property type="molecule type" value="Genomic_DNA"/>
</dbReference>